<proteinExistence type="predicted"/>
<dbReference type="AlphaFoldDB" id="A0A6C0D2E8"/>
<dbReference type="EMBL" id="MN739524">
    <property type="protein sequence ID" value="QHT10697.1"/>
    <property type="molecule type" value="Genomic_DNA"/>
</dbReference>
<evidence type="ECO:0000313" key="1">
    <source>
        <dbReference type="EMBL" id="QHT10697.1"/>
    </source>
</evidence>
<organism evidence="1">
    <name type="scientific">viral metagenome</name>
    <dbReference type="NCBI Taxonomy" id="1070528"/>
    <lineage>
        <taxon>unclassified sequences</taxon>
        <taxon>metagenomes</taxon>
        <taxon>organismal metagenomes</taxon>
    </lineage>
</organism>
<accession>A0A6C0D2E8</accession>
<reference evidence="1" key="1">
    <citation type="journal article" date="2020" name="Nature">
        <title>Giant virus diversity and host interactions through global metagenomics.</title>
        <authorList>
            <person name="Schulz F."/>
            <person name="Roux S."/>
            <person name="Paez-Espino D."/>
            <person name="Jungbluth S."/>
            <person name="Walsh D.A."/>
            <person name="Denef V.J."/>
            <person name="McMahon K.D."/>
            <person name="Konstantinidis K.T."/>
            <person name="Eloe-Fadrosh E.A."/>
            <person name="Kyrpides N.C."/>
            <person name="Woyke T."/>
        </authorList>
    </citation>
    <scope>NUCLEOTIDE SEQUENCE</scope>
    <source>
        <strain evidence="1">GVMAG-M-3300023174-107</strain>
    </source>
</reference>
<protein>
    <submittedName>
        <fullName evidence="1">Uncharacterized protein</fullName>
    </submittedName>
</protein>
<name>A0A6C0D2E8_9ZZZZ</name>
<sequence>MDVEEIIINLKILEKLDKNQKLVTRGSYLNIENRSLVPEFVRRWNRQDNRHESIKKINSVINFAMAYIKEHPDDTTFNVKEYLENSKTGISNLKETYSICTQTCSRLDVLIDKINNFLEDK</sequence>